<keyword evidence="2" id="KW-0732">Signal</keyword>
<protein>
    <submittedName>
        <fullName evidence="4">Probable uridine nucleosidase 2</fullName>
    </submittedName>
</protein>
<reference evidence="4" key="1">
    <citation type="submission" date="2021-05" db="EMBL/GenBank/DDBJ databases">
        <authorList>
            <person name="Alioto T."/>
            <person name="Alioto T."/>
            <person name="Gomez Garrido J."/>
        </authorList>
    </citation>
    <scope>NUCLEOTIDE SEQUENCE</scope>
</reference>
<proteinExistence type="inferred from homology"/>
<evidence type="ECO:0000259" key="3">
    <source>
        <dbReference type="Pfam" id="PF01156"/>
    </source>
</evidence>
<dbReference type="InterPro" id="IPR052775">
    <property type="entry name" value="IUN_hydrolase"/>
</dbReference>
<comment type="similarity">
    <text evidence="1">Belongs to the IUNH family.</text>
</comment>
<organism evidence="4">
    <name type="scientific">Cacopsylla melanoneura</name>
    <dbReference type="NCBI Taxonomy" id="428564"/>
    <lineage>
        <taxon>Eukaryota</taxon>
        <taxon>Metazoa</taxon>
        <taxon>Ecdysozoa</taxon>
        <taxon>Arthropoda</taxon>
        <taxon>Hexapoda</taxon>
        <taxon>Insecta</taxon>
        <taxon>Pterygota</taxon>
        <taxon>Neoptera</taxon>
        <taxon>Paraneoptera</taxon>
        <taxon>Hemiptera</taxon>
        <taxon>Sternorrhyncha</taxon>
        <taxon>Psylloidea</taxon>
        <taxon>Psyllidae</taxon>
        <taxon>Psyllinae</taxon>
        <taxon>Cacopsylla</taxon>
    </lineage>
</organism>
<dbReference type="InterPro" id="IPR001910">
    <property type="entry name" value="Inosine/uridine_hydrolase_dom"/>
</dbReference>
<dbReference type="InterPro" id="IPR036452">
    <property type="entry name" value="Ribo_hydro-like"/>
</dbReference>
<dbReference type="AlphaFoldDB" id="A0A8D8LVD9"/>
<dbReference type="PANTHER" id="PTHR46190">
    <property type="entry name" value="SI:CH211-201H21.5-RELATED"/>
    <property type="match status" value="1"/>
</dbReference>
<sequence length="344" mass="37962">MNHLILTPILLTLAVTSTSSLPRKLIIDTDGGADDAMAIIAGLNLPSDTKLMAITTSCGNVNATQAAINVLKVLRVLGRTEVPVHRGCQSYYMTSEDISSTWFGEDGLGDFEFDNPPTENDISSEHGVMTLLRLVKEYPGEISLVCLGPVTNIALAIKMDPSFLKNLHQIIVMGGSIKGMGNITPGTEFNFRRDPEAAKLLFEHSSKEHPVYLLPYETSQESKIDKHWRTSVFGELNSSLVSFINKAEHIALARTPRYWTAPDQLAMLVLIRAEFVRKIDHAMVYVCAEGNMSRGVTLVDRSSKSGNTRIVKKVDVDLFKKFLIEAFQSNRIDTLDNVDCSPCS</sequence>
<name>A0A8D8LVD9_9HEMI</name>
<evidence type="ECO:0000313" key="4">
    <source>
        <dbReference type="EMBL" id="CAG6617354.1"/>
    </source>
</evidence>
<accession>A0A8D8LVD9</accession>
<dbReference type="GO" id="GO:0016799">
    <property type="term" value="F:hydrolase activity, hydrolyzing N-glycosyl compounds"/>
    <property type="evidence" value="ECO:0007669"/>
    <property type="project" value="InterPro"/>
</dbReference>
<feature type="chain" id="PRO_5034377499" evidence="2">
    <location>
        <begin position="21"/>
        <end position="344"/>
    </location>
</feature>
<evidence type="ECO:0000256" key="2">
    <source>
        <dbReference type="SAM" id="SignalP"/>
    </source>
</evidence>
<dbReference type="EMBL" id="HBUF01038537">
    <property type="protein sequence ID" value="CAG6617354.1"/>
    <property type="molecule type" value="Transcribed_RNA"/>
</dbReference>
<dbReference type="PANTHER" id="PTHR46190:SF1">
    <property type="entry name" value="SI:CH211-201H21.5"/>
    <property type="match status" value="1"/>
</dbReference>
<dbReference type="SUPFAM" id="SSF53590">
    <property type="entry name" value="Nucleoside hydrolase"/>
    <property type="match status" value="1"/>
</dbReference>
<feature type="domain" description="Inosine/uridine-preferring nucleoside hydrolase" evidence="3">
    <location>
        <begin position="25"/>
        <end position="320"/>
    </location>
</feature>
<dbReference type="Pfam" id="PF01156">
    <property type="entry name" value="IU_nuc_hydro"/>
    <property type="match status" value="1"/>
</dbReference>
<dbReference type="Gene3D" id="3.90.245.10">
    <property type="entry name" value="Ribonucleoside hydrolase-like"/>
    <property type="match status" value="1"/>
</dbReference>
<feature type="signal peptide" evidence="2">
    <location>
        <begin position="1"/>
        <end position="20"/>
    </location>
</feature>
<evidence type="ECO:0000256" key="1">
    <source>
        <dbReference type="ARBA" id="ARBA00009176"/>
    </source>
</evidence>